<organism evidence="6 7">
    <name type="scientific">Wickerhamomyces mucosus</name>
    <dbReference type="NCBI Taxonomy" id="1378264"/>
    <lineage>
        <taxon>Eukaryota</taxon>
        <taxon>Fungi</taxon>
        <taxon>Dikarya</taxon>
        <taxon>Ascomycota</taxon>
        <taxon>Saccharomycotina</taxon>
        <taxon>Saccharomycetes</taxon>
        <taxon>Phaffomycetales</taxon>
        <taxon>Wickerhamomycetaceae</taxon>
        <taxon>Wickerhamomyces</taxon>
    </lineage>
</organism>
<evidence type="ECO:0000256" key="3">
    <source>
        <dbReference type="ARBA" id="ARBA00022781"/>
    </source>
</evidence>
<dbReference type="InterPro" id="IPR011987">
    <property type="entry name" value="ATPase_V1-cplx_hsu_C"/>
</dbReference>
<dbReference type="Gene3D" id="1.25.10.10">
    <property type="entry name" value="Leucine-rich Repeat Variant"/>
    <property type="match status" value="1"/>
</dbReference>
<dbReference type="OrthoDB" id="10263554at2759"/>
<evidence type="ECO:0000313" key="6">
    <source>
        <dbReference type="EMBL" id="KAH3666622.1"/>
    </source>
</evidence>
<dbReference type="InterPro" id="IPR016024">
    <property type="entry name" value="ARM-type_fold"/>
</dbReference>
<dbReference type="Proteomes" id="UP000769528">
    <property type="component" value="Unassembled WGS sequence"/>
</dbReference>
<dbReference type="Pfam" id="PF11698">
    <property type="entry name" value="V-ATPase_H_C"/>
    <property type="match status" value="1"/>
</dbReference>
<gene>
    <name evidence="6" type="ORF">WICMUC_005606</name>
</gene>
<reference evidence="6" key="2">
    <citation type="submission" date="2021-01" db="EMBL/GenBank/DDBJ databases">
        <authorList>
            <person name="Schikora-Tamarit M.A."/>
        </authorList>
    </citation>
    <scope>NUCLEOTIDE SEQUENCE</scope>
    <source>
        <strain evidence="6">CBS6341</strain>
    </source>
</reference>
<proteinExistence type="inferred from homology"/>
<keyword evidence="3" id="KW-0375">Hydrogen ion transport</keyword>
<evidence type="ECO:0000259" key="5">
    <source>
        <dbReference type="Pfam" id="PF11698"/>
    </source>
</evidence>
<dbReference type="Gene3D" id="1.25.40.150">
    <property type="entry name" value="V-type ATPase, subunit H, C-terminal domain"/>
    <property type="match status" value="1"/>
</dbReference>
<comment type="similarity">
    <text evidence="1">Belongs to the V-ATPase H subunit family.</text>
</comment>
<evidence type="ECO:0000256" key="4">
    <source>
        <dbReference type="ARBA" id="ARBA00023065"/>
    </source>
</evidence>
<accession>A0A9P8P7A3</accession>
<evidence type="ECO:0000256" key="1">
    <source>
        <dbReference type="ARBA" id="ARBA00008613"/>
    </source>
</evidence>
<protein>
    <recommendedName>
        <fullName evidence="5">ATPase V1 complex subunit H C-terminal domain-containing protein</fullName>
    </recommendedName>
</protein>
<dbReference type="Pfam" id="PF03224">
    <property type="entry name" value="V-ATPase_H_N"/>
    <property type="match status" value="1"/>
</dbReference>
<reference evidence="6" key="1">
    <citation type="journal article" date="2021" name="Open Biol.">
        <title>Shared evolutionary footprints suggest mitochondrial oxidative damage underlies multiple complex I losses in fungi.</title>
        <authorList>
            <person name="Schikora-Tamarit M.A."/>
            <person name="Marcet-Houben M."/>
            <person name="Nosek J."/>
            <person name="Gabaldon T."/>
        </authorList>
    </citation>
    <scope>NUCLEOTIDE SEQUENCE</scope>
    <source>
        <strain evidence="6">CBS6341</strain>
    </source>
</reference>
<evidence type="ECO:0000313" key="7">
    <source>
        <dbReference type="Proteomes" id="UP000769528"/>
    </source>
</evidence>
<dbReference type="PANTHER" id="PTHR10698:SF0">
    <property type="entry name" value="V-TYPE PROTON ATPASE SUBUNIT H"/>
    <property type="match status" value="1"/>
</dbReference>
<sequence>MAYRQFPLESTYLEDYRNGIRSKSLPWDAFARSQILSEDAAQKLNALKTIDSISLKINTVTASDSSKVYADILIDLLVKDLPTERVDVKKYALVTITDLSQSDDFLKALVNSSQFEKVTQILIDNLESTDEVLKLISAYALVYTSIQNEIVKKISTQQVLIIFQNFIKLLDSSKKELKFLSVEFLVELLSIKSYRSVFLSRHEEFGYLLFENLNTSPSIISDTEEVQFQYKLLLSILLLSFNSASNSKDLKEFSENYSKYFEKLITIVKVTIKEKIVRVAIAIFINLTSSWETNSIAKNNIKKLILQDNFHPILTNLKERKWTDEELIEDLERLSVSFQEVSSQLSSFDEYLQELQSKSFKNSPVHNKESFFIDHLVKFQESNYKLLKELLNLLSDEIVAKNSTNYVYILRDISKIIKLDSNAIEVIVNENKKLDIMKLLNDKNSQVKYEALIVTQLLVSNSFK</sequence>
<keyword evidence="2" id="KW-0813">Transport</keyword>
<dbReference type="AlphaFoldDB" id="A0A9P8P7A3"/>
<name>A0A9P8P7A3_9ASCO</name>
<dbReference type="EMBL" id="JAEUBF010001424">
    <property type="protein sequence ID" value="KAH3666622.1"/>
    <property type="molecule type" value="Genomic_DNA"/>
</dbReference>
<feature type="domain" description="ATPase V1 complex subunit H C-terminal" evidence="5">
    <location>
        <begin position="344"/>
        <end position="463"/>
    </location>
</feature>
<dbReference type="SUPFAM" id="SSF48371">
    <property type="entry name" value="ARM repeat"/>
    <property type="match status" value="1"/>
</dbReference>
<keyword evidence="7" id="KW-1185">Reference proteome</keyword>
<dbReference type="GO" id="GO:0046961">
    <property type="term" value="F:proton-transporting ATPase activity, rotational mechanism"/>
    <property type="evidence" value="ECO:0007669"/>
    <property type="project" value="InterPro"/>
</dbReference>
<comment type="caution">
    <text evidence="6">The sequence shown here is derived from an EMBL/GenBank/DDBJ whole genome shotgun (WGS) entry which is preliminary data.</text>
</comment>
<keyword evidence="4" id="KW-0406">Ion transport</keyword>
<dbReference type="GO" id="GO:0000221">
    <property type="term" value="C:vacuolar proton-transporting V-type ATPase, V1 domain"/>
    <property type="evidence" value="ECO:0007669"/>
    <property type="project" value="InterPro"/>
</dbReference>
<dbReference type="PANTHER" id="PTHR10698">
    <property type="entry name" value="V-TYPE PROTON ATPASE SUBUNIT H"/>
    <property type="match status" value="1"/>
</dbReference>
<dbReference type="InterPro" id="IPR038497">
    <property type="entry name" value="ATPase_V1-cplx_hsu_C_sf"/>
</dbReference>
<evidence type="ECO:0000256" key="2">
    <source>
        <dbReference type="ARBA" id="ARBA00022448"/>
    </source>
</evidence>
<dbReference type="InterPro" id="IPR011989">
    <property type="entry name" value="ARM-like"/>
</dbReference>
<dbReference type="GO" id="GO:0000329">
    <property type="term" value="C:fungal-type vacuole membrane"/>
    <property type="evidence" value="ECO:0007669"/>
    <property type="project" value="TreeGrafter"/>
</dbReference>
<dbReference type="InterPro" id="IPR004908">
    <property type="entry name" value="ATPase_V1-cplx_hsu"/>
</dbReference>